<keyword evidence="3" id="KW-1185">Reference proteome</keyword>
<dbReference type="Pfam" id="PF00294">
    <property type="entry name" value="PfkB"/>
    <property type="match status" value="1"/>
</dbReference>
<dbReference type="Gene3D" id="3.40.1190.20">
    <property type="match status" value="1"/>
</dbReference>
<dbReference type="PANTHER" id="PTHR47098:SF2">
    <property type="entry name" value="PROTEIN MAK32"/>
    <property type="match status" value="1"/>
</dbReference>
<name>A0AAV5RA62_PICKL</name>
<dbReference type="EMBL" id="BTGB01000009">
    <property type="protein sequence ID" value="GMM48374.1"/>
    <property type="molecule type" value="Genomic_DNA"/>
</dbReference>
<evidence type="ECO:0000259" key="1">
    <source>
        <dbReference type="Pfam" id="PF00294"/>
    </source>
</evidence>
<protein>
    <submittedName>
        <fullName evidence="2">Mak32 protein</fullName>
    </submittedName>
</protein>
<dbReference type="Proteomes" id="UP001378960">
    <property type="component" value="Unassembled WGS sequence"/>
</dbReference>
<sequence length="341" mass="38440">MTNGTHSNPVFTSLGMFIIDEINFPDLKIDGILGGGGTFAICGSRMVLESKESDKCAWIIDIGNDCPEEILSELKSWNTGGVFRFDFSRKCTRGWNGYDENEFRSFKYLTPKKRVTITDLKTYPWMLNSESFHFVCSPNRCTELMEELSAVSETHKDVVIAWEPIPDCCSPEYLDATIKILSQIDILTPNAAECAAFFGEKEPIDKINCERIARKFIDYMSKPGSGIALRCGKLGSFCIRSEDKAIEWFPAFHEKIEGDQNKVIDPTGCGNTFVGAFATAFVKYDRDYRKSCVYATIASGACIEQYGLPKVSYDSDKNELWNDISVTDRINDYLKRNKITV</sequence>
<gene>
    <name evidence="2" type="ORF">DAPK24_049720</name>
</gene>
<organism evidence="2 3">
    <name type="scientific">Pichia kluyveri</name>
    <name type="common">Yeast</name>
    <dbReference type="NCBI Taxonomy" id="36015"/>
    <lineage>
        <taxon>Eukaryota</taxon>
        <taxon>Fungi</taxon>
        <taxon>Dikarya</taxon>
        <taxon>Ascomycota</taxon>
        <taxon>Saccharomycotina</taxon>
        <taxon>Pichiomycetes</taxon>
        <taxon>Pichiales</taxon>
        <taxon>Pichiaceae</taxon>
        <taxon>Pichia</taxon>
    </lineage>
</organism>
<dbReference type="AlphaFoldDB" id="A0AAV5RA62"/>
<feature type="domain" description="Carbohydrate kinase PfkB" evidence="1">
    <location>
        <begin position="135"/>
        <end position="307"/>
    </location>
</feature>
<dbReference type="SUPFAM" id="SSF53613">
    <property type="entry name" value="Ribokinase-like"/>
    <property type="match status" value="1"/>
</dbReference>
<dbReference type="InterPro" id="IPR029056">
    <property type="entry name" value="Ribokinase-like"/>
</dbReference>
<dbReference type="InterPro" id="IPR011611">
    <property type="entry name" value="PfkB_dom"/>
</dbReference>
<dbReference type="PANTHER" id="PTHR47098">
    <property type="entry name" value="PROTEIN MAK32"/>
    <property type="match status" value="1"/>
</dbReference>
<comment type="caution">
    <text evidence="2">The sequence shown here is derived from an EMBL/GenBank/DDBJ whole genome shotgun (WGS) entry which is preliminary data.</text>
</comment>
<accession>A0AAV5RA62</accession>
<proteinExistence type="predicted"/>
<reference evidence="2 3" key="1">
    <citation type="journal article" date="2023" name="Elife">
        <title>Identification of key yeast species and microbe-microbe interactions impacting larval growth of Drosophila in the wild.</title>
        <authorList>
            <person name="Mure A."/>
            <person name="Sugiura Y."/>
            <person name="Maeda R."/>
            <person name="Honda K."/>
            <person name="Sakurai N."/>
            <person name="Takahashi Y."/>
            <person name="Watada M."/>
            <person name="Katoh T."/>
            <person name="Gotoh A."/>
            <person name="Gotoh Y."/>
            <person name="Taniguchi I."/>
            <person name="Nakamura K."/>
            <person name="Hayashi T."/>
            <person name="Katayama T."/>
            <person name="Uemura T."/>
            <person name="Hattori Y."/>
        </authorList>
    </citation>
    <scope>NUCLEOTIDE SEQUENCE [LARGE SCALE GENOMIC DNA]</scope>
    <source>
        <strain evidence="2 3">PK-24</strain>
    </source>
</reference>
<evidence type="ECO:0000313" key="2">
    <source>
        <dbReference type="EMBL" id="GMM48374.1"/>
    </source>
</evidence>
<evidence type="ECO:0000313" key="3">
    <source>
        <dbReference type="Proteomes" id="UP001378960"/>
    </source>
</evidence>